<dbReference type="AlphaFoldDB" id="A0A6C1B6E1"/>
<dbReference type="RefSeq" id="WP_173766424.1">
    <property type="nucleotide sequence ID" value="NZ_CP048836.1"/>
</dbReference>
<dbReference type="GO" id="GO:0007165">
    <property type="term" value="P:signal transduction"/>
    <property type="evidence" value="ECO:0007669"/>
    <property type="project" value="InterPro"/>
</dbReference>
<keyword evidence="4" id="KW-0472">Membrane</keyword>
<sequence>MLTLQKKLTAALLFTGLASTLVLGAIAHWMLMRDFRETLMDEAFDNFRADMVAYVESHPQWTESDLGRDFSDFVRHRRRPMGGPGGFRRPPPDVSFKRAGTPPFRFIVMDPDGRIVKGSEALPVGAQAPADTRASARPIEVDGRLVLLASPDGEPVLTRRDQDYLDAMRKALFTGMGVAVGLSLLFGLMMGRRMSRSLQTLTRAIRDMQTNRELPRHVPVRSGDEIGELARAFNDMNAELTQAHRELREYAELAARQSERLKELSIRDALTGLYNRRHFDEHAGNLYQQALRYGQPLAVMIGDLDCFKQINDVFSHAIGDEVLRRIAALLREGTRKADLVSRYGGEEFVILFPSSTLEQAAQCCEKLRQAIEAAPWHEIHPDLQVTMSMGLSARLESGSVDGMIADADEQLYRAKHGGRNRVLPPPAQAA</sequence>
<dbReference type="InterPro" id="IPR043128">
    <property type="entry name" value="Rev_trsase/Diguanyl_cyclase"/>
</dbReference>
<dbReference type="PROSITE" id="PS50885">
    <property type="entry name" value="HAMP"/>
    <property type="match status" value="1"/>
</dbReference>
<evidence type="ECO:0000256" key="1">
    <source>
        <dbReference type="ARBA" id="ARBA00012528"/>
    </source>
</evidence>
<reference evidence="7 8" key="1">
    <citation type="submission" date="2020-02" db="EMBL/GenBank/DDBJ databases">
        <title>Nitrogenibacter mangrovi gen. nov., sp. nov. isolated from mangrove sediment, a denitrifying betaproteobacterium.</title>
        <authorList>
            <person name="Liao H."/>
            <person name="Tian Y."/>
        </authorList>
    </citation>
    <scope>NUCLEOTIDE SEQUENCE [LARGE SCALE GENOMIC DNA]</scope>
    <source>
        <strain evidence="7 8">M9-3-2</strain>
    </source>
</reference>
<organism evidence="7 8">
    <name type="scientific">Nitrogeniibacter mangrovi</name>
    <dbReference type="NCBI Taxonomy" id="2016596"/>
    <lineage>
        <taxon>Bacteria</taxon>
        <taxon>Pseudomonadati</taxon>
        <taxon>Pseudomonadota</taxon>
        <taxon>Betaproteobacteria</taxon>
        <taxon>Rhodocyclales</taxon>
        <taxon>Zoogloeaceae</taxon>
        <taxon>Nitrogeniibacter</taxon>
    </lineage>
</organism>
<dbReference type="GO" id="GO:0016020">
    <property type="term" value="C:membrane"/>
    <property type="evidence" value="ECO:0007669"/>
    <property type="project" value="InterPro"/>
</dbReference>
<dbReference type="InterPro" id="IPR003660">
    <property type="entry name" value="HAMP_dom"/>
</dbReference>
<dbReference type="PANTHER" id="PTHR45138:SF9">
    <property type="entry name" value="DIGUANYLATE CYCLASE DGCM-RELATED"/>
    <property type="match status" value="1"/>
</dbReference>
<dbReference type="SMART" id="SM00304">
    <property type="entry name" value="HAMP"/>
    <property type="match status" value="1"/>
</dbReference>
<dbReference type="PROSITE" id="PS50887">
    <property type="entry name" value="GGDEF"/>
    <property type="match status" value="1"/>
</dbReference>
<dbReference type="SUPFAM" id="SSF55073">
    <property type="entry name" value="Nucleotide cyclase"/>
    <property type="match status" value="1"/>
</dbReference>
<dbReference type="SMART" id="SM00267">
    <property type="entry name" value="GGDEF"/>
    <property type="match status" value="1"/>
</dbReference>
<dbReference type="SUPFAM" id="SSF158472">
    <property type="entry name" value="HAMP domain-like"/>
    <property type="match status" value="1"/>
</dbReference>
<dbReference type="InterPro" id="IPR000160">
    <property type="entry name" value="GGDEF_dom"/>
</dbReference>
<feature type="domain" description="GGDEF" evidence="6">
    <location>
        <begin position="295"/>
        <end position="427"/>
    </location>
</feature>
<keyword evidence="4" id="KW-0812">Transmembrane</keyword>
<dbReference type="InterPro" id="IPR029787">
    <property type="entry name" value="Nucleotide_cyclase"/>
</dbReference>
<evidence type="ECO:0000259" key="6">
    <source>
        <dbReference type="PROSITE" id="PS50887"/>
    </source>
</evidence>
<dbReference type="FunFam" id="3.30.70.270:FF:000001">
    <property type="entry name" value="Diguanylate cyclase domain protein"/>
    <property type="match status" value="1"/>
</dbReference>
<evidence type="ECO:0000313" key="8">
    <source>
        <dbReference type="Proteomes" id="UP000501991"/>
    </source>
</evidence>
<dbReference type="Proteomes" id="UP000501991">
    <property type="component" value="Chromosome"/>
</dbReference>
<dbReference type="Gene3D" id="3.30.70.270">
    <property type="match status" value="1"/>
</dbReference>
<dbReference type="CDD" id="cd01949">
    <property type="entry name" value="GGDEF"/>
    <property type="match status" value="1"/>
</dbReference>
<feature type="coiled-coil region" evidence="3">
    <location>
        <begin position="233"/>
        <end position="267"/>
    </location>
</feature>
<name>A0A6C1B6E1_9RHOO</name>
<evidence type="ECO:0000259" key="5">
    <source>
        <dbReference type="PROSITE" id="PS50885"/>
    </source>
</evidence>
<keyword evidence="4" id="KW-1133">Transmembrane helix</keyword>
<dbReference type="InterPro" id="IPR050469">
    <property type="entry name" value="Diguanylate_Cyclase"/>
</dbReference>
<protein>
    <recommendedName>
        <fullName evidence="1">diguanylate cyclase</fullName>
        <ecNumber evidence="1">2.7.7.65</ecNumber>
    </recommendedName>
</protein>
<dbReference type="Gene3D" id="6.10.340.10">
    <property type="match status" value="1"/>
</dbReference>
<dbReference type="KEGG" id="azq:G3580_13835"/>
<dbReference type="EMBL" id="CP048836">
    <property type="protein sequence ID" value="QID18609.1"/>
    <property type="molecule type" value="Genomic_DNA"/>
</dbReference>
<feature type="domain" description="HAMP" evidence="5">
    <location>
        <begin position="192"/>
        <end position="245"/>
    </location>
</feature>
<evidence type="ECO:0000256" key="2">
    <source>
        <dbReference type="ARBA" id="ARBA00034247"/>
    </source>
</evidence>
<dbReference type="NCBIfam" id="TIGR00254">
    <property type="entry name" value="GGDEF"/>
    <property type="match status" value="1"/>
</dbReference>
<keyword evidence="8" id="KW-1185">Reference proteome</keyword>
<dbReference type="GO" id="GO:0052621">
    <property type="term" value="F:diguanylate cyclase activity"/>
    <property type="evidence" value="ECO:0007669"/>
    <property type="project" value="UniProtKB-EC"/>
</dbReference>
<comment type="catalytic activity">
    <reaction evidence="2">
        <text>2 GTP = 3',3'-c-di-GMP + 2 diphosphate</text>
        <dbReference type="Rhea" id="RHEA:24898"/>
        <dbReference type="ChEBI" id="CHEBI:33019"/>
        <dbReference type="ChEBI" id="CHEBI:37565"/>
        <dbReference type="ChEBI" id="CHEBI:58805"/>
        <dbReference type="EC" id="2.7.7.65"/>
    </reaction>
</comment>
<accession>A0A6C1B6E1</accession>
<keyword evidence="3" id="KW-0175">Coiled coil</keyword>
<dbReference type="EC" id="2.7.7.65" evidence="1"/>
<dbReference type="PANTHER" id="PTHR45138">
    <property type="entry name" value="REGULATORY COMPONENTS OF SENSORY TRANSDUCTION SYSTEM"/>
    <property type="match status" value="1"/>
</dbReference>
<feature type="transmembrane region" description="Helical" evidence="4">
    <location>
        <begin position="171"/>
        <end position="191"/>
    </location>
</feature>
<dbReference type="CDD" id="cd06225">
    <property type="entry name" value="HAMP"/>
    <property type="match status" value="1"/>
</dbReference>
<evidence type="ECO:0000256" key="4">
    <source>
        <dbReference type="SAM" id="Phobius"/>
    </source>
</evidence>
<evidence type="ECO:0000256" key="3">
    <source>
        <dbReference type="SAM" id="Coils"/>
    </source>
</evidence>
<evidence type="ECO:0000313" key="7">
    <source>
        <dbReference type="EMBL" id="QID18609.1"/>
    </source>
</evidence>
<dbReference type="Pfam" id="PF00990">
    <property type="entry name" value="GGDEF"/>
    <property type="match status" value="1"/>
</dbReference>
<dbReference type="Pfam" id="PF00672">
    <property type="entry name" value="HAMP"/>
    <property type="match status" value="1"/>
</dbReference>
<proteinExistence type="predicted"/>
<gene>
    <name evidence="7" type="ORF">G3580_13835</name>
</gene>